<evidence type="ECO:0000256" key="3">
    <source>
        <dbReference type="SAM" id="SignalP"/>
    </source>
</evidence>
<feature type="region of interest" description="Disordered" evidence="1">
    <location>
        <begin position="34"/>
        <end position="79"/>
    </location>
</feature>
<organism evidence="4 5">
    <name type="scientific">Ataeniobius toweri</name>
    <dbReference type="NCBI Taxonomy" id="208326"/>
    <lineage>
        <taxon>Eukaryota</taxon>
        <taxon>Metazoa</taxon>
        <taxon>Chordata</taxon>
        <taxon>Craniata</taxon>
        <taxon>Vertebrata</taxon>
        <taxon>Euteleostomi</taxon>
        <taxon>Actinopterygii</taxon>
        <taxon>Neopterygii</taxon>
        <taxon>Teleostei</taxon>
        <taxon>Neoteleostei</taxon>
        <taxon>Acanthomorphata</taxon>
        <taxon>Ovalentaria</taxon>
        <taxon>Atherinomorphae</taxon>
        <taxon>Cyprinodontiformes</taxon>
        <taxon>Goodeidae</taxon>
        <taxon>Ataeniobius</taxon>
    </lineage>
</organism>
<evidence type="ECO:0000313" key="5">
    <source>
        <dbReference type="Proteomes" id="UP001345963"/>
    </source>
</evidence>
<reference evidence="4 5" key="1">
    <citation type="submission" date="2021-07" db="EMBL/GenBank/DDBJ databases">
        <authorList>
            <person name="Palmer J.M."/>
        </authorList>
    </citation>
    <scope>NUCLEOTIDE SEQUENCE [LARGE SCALE GENOMIC DNA]</scope>
    <source>
        <strain evidence="4 5">AT_MEX2019</strain>
        <tissue evidence="4">Muscle</tissue>
    </source>
</reference>
<feature type="region of interest" description="Disordered" evidence="1">
    <location>
        <begin position="246"/>
        <end position="266"/>
    </location>
</feature>
<keyword evidence="2" id="KW-1133">Transmembrane helix</keyword>
<evidence type="ECO:0000256" key="1">
    <source>
        <dbReference type="SAM" id="MobiDB-lite"/>
    </source>
</evidence>
<keyword evidence="2" id="KW-0472">Membrane</keyword>
<name>A0ABU7B635_9TELE</name>
<dbReference type="EMBL" id="JAHUTI010040216">
    <property type="protein sequence ID" value="MED6245100.1"/>
    <property type="molecule type" value="Genomic_DNA"/>
</dbReference>
<feature type="chain" id="PRO_5045058036" evidence="3">
    <location>
        <begin position="21"/>
        <end position="347"/>
    </location>
</feature>
<dbReference type="Proteomes" id="UP001345963">
    <property type="component" value="Unassembled WGS sequence"/>
</dbReference>
<feature type="transmembrane region" description="Helical" evidence="2">
    <location>
        <begin position="201"/>
        <end position="224"/>
    </location>
</feature>
<evidence type="ECO:0000256" key="2">
    <source>
        <dbReference type="SAM" id="Phobius"/>
    </source>
</evidence>
<keyword evidence="3" id="KW-0732">Signal</keyword>
<gene>
    <name evidence="4" type="ORF">ATANTOWER_031366</name>
</gene>
<proteinExistence type="predicted"/>
<sequence>MNRLHTPILFLVLFWRGSWMNRLHTPIPVSGPVPEGFWDEPPPHPDPVSGPVPEGFWDEPPPHPDPVPEGSQAEPPSHFVPVREGLVDGLPPLPGPVPGLPWRALRTNCLHPWFLFQRSSWRTCLHFLFLSLRSARTHPLCMLCLGCSATDLHSLAEGPSSLCTDRLGSSGFRTTPLSSTVGSPGPTIGRQIMSSYVAGRLIVFSYVAGLLIACPYVAGLLIAGSAGDGHRGGRLNSGSAGDGLRAGRLNSCPPSEAPSAHPAYGRDLGKSSQAWLKKSLRFGSASTVSLLAESFQYSPQQLLSSYVSLPPRSPSAARKEKYSSDYLLPHWTSPQDCNLFSSLSPPD</sequence>
<evidence type="ECO:0000313" key="4">
    <source>
        <dbReference type="EMBL" id="MED6245100.1"/>
    </source>
</evidence>
<keyword evidence="2" id="KW-0812">Transmembrane</keyword>
<keyword evidence="5" id="KW-1185">Reference proteome</keyword>
<accession>A0ABU7B635</accession>
<comment type="caution">
    <text evidence="4">The sequence shown here is derived from an EMBL/GenBank/DDBJ whole genome shotgun (WGS) entry which is preliminary data.</text>
</comment>
<protein>
    <submittedName>
        <fullName evidence="4">Uncharacterized protein</fullName>
    </submittedName>
</protein>
<feature type="signal peptide" evidence="3">
    <location>
        <begin position="1"/>
        <end position="20"/>
    </location>
</feature>